<gene>
    <name evidence="3" type="primary">LOC107813420</name>
</gene>
<sequence>MTWKCLIFGNAARPKAKFKVWLQMQNMLLTVDRLNKWGIQVESKCSLCQREEETRDHLFVECDYTKTVMQKLMHWTQNQNIIAATWEQHVYELIKRAKGKTKEAQLFKRYILKGVWRRRELKQQQQSSHGRAKLEKKKHRAATTKQPWPREAGEEEASSSNNKVAMAARSWRRRSIEQQQ</sequence>
<dbReference type="AlphaFoldDB" id="A0A1S4BZ48"/>
<feature type="domain" description="Reverse transcriptase zinc-binding" evidence="2">
    <location>
        <begin position="2"/>
        <end position="67"/>
    </location>
</feature>
<organism evidence="3">
    <name type="scientific">Nicotiana tabacum</name>
    <name type="common">Common tobacco</name>
    <dbReference type="NCBI Taxonomy" id="4097"/>
    <lineage>
        <taxon>Eukaryota</taxon>
        <taxon>Viridiplantae</taxon>
        <taxon>Streptophyta</taxon>
        <taxon>Embryophyta</taxon>
        <taxon>Tracheophyta</taxon>
        <taxon>Spermatophyta</taxon>
        <taxon>Magnoliopsida</taxon>
        <taxon>eudicotyledons</taxon>
        <taxon>Gunneridae</taxon>
        <taxon>Pentapetalae</taxon>
        <taxon>asterids</taxon>
        <taxon>lamiids</taxon>
        <taxon>Solanales</taxon>
        <taxon>Solanaceae</taxon>
        <taxon>Nicotianoideae</taxon>
        <taxon>Nicotianeae</taxon>
        <taxon>Nicotiana</taxon>
    </lineage>
</organism>
<proteinExistence type="predicted"/>
<evidence type="ECO:0000256" key="1">
    <source>
        <dbReference type="SAM" id="MobiDB-lite"/>
    </source>
</evidence>
<protein>
    <recommendedName>
        <fullName evidence="2">Reverse transcriptase zinc-binding domain-containing protein</fullName>
    </recommendedName>
</protein>
<name>A0A1S4BZ48_TOBAC</name>
<dbReference type="PaxDb" id="4097-A0A1S4BZ48"/>
<dbReference type="RefSeq" id="XP_016494181.1">
    <property type="nucleotide sequence ID" value="XM_016638695.1"/>
</dbReference>
<evidence type="ECO:0000313" key="3">
    <source>
        <dbReference type="RefSeq" id="XP_016494181.1"/>
    </source>
</evidence>
<reference evidence="3" key="1">
    <citation type="submission" date="2025-08" db="UniProtKB">
        <authorList>
            <consortium name="RefSeq"/>
        </authorList>
    </citation>
    <scope>IDENTIFICATION</scope>
</reference>
<feature type="compositionally biased region" description="Basic residues" evidence="1">
    <location>
        <begin position="130"/>
        <end position="142"/>
    </location>
</feature>
<accession>A0A1S4BZ48</accession>
<dbReference type="InterPro" id="IPR026960">
    <property type="entry name" value="RVT-Znf"/>
</dbReference>
<feature type="region of interest" description="Disordered" evidence="1">
    <location>
        <begin position="122"/>
        <end position="180"/>
    </location>
</feature>
<dbReference type="Pfam" id="PF13966">
    <property type="entry name" value="zf-RVT"/>
    <property type="match status" value="1"/>
</dbReference>
<evidence type="ECO:0000259" key="2">
    <source>
        <dbReference type="Pfam" id="PF13966"/>
    </source>
</evidence>
<dbReference type="OrthoDB" id="1740412at2759"/>
<dbReference type="KEGG" id="nta:107813420"/>